<evidence type="ECO:0000256" key="1">
    <source>
        <dbReference type="SAM" id="MobiDB-lite"/>
    </source>
</evidence>
<name>A0AAI9X4X0_PENTH</name>
<comment type="caution">
    <text evidence="2">The sequence shown here is derived from an EMBL/GenBank/DDBJ whole genome shotgun (WGS) entry which is preliminary data.</text>
</comment>
<proteinExistence type="predicted"/>
<protein>
    <submittedName>
        <fullName evidence="2">Uncharacterized protein</fullName>
    </submittedName>
</protein>
<organism evidence="2 3">
    <name type="scientific">Penicillium thymicola</name>
    <dbReference type="NCBI Taxonomy" id="293382"/>
    <lineage>
        <taxon>Eukaryota</taxon>
        <taxon>Fungi</taxon>
        <taxon>Dikarya</taxon>
        <taxon>Ascomycota</taxon>
        <taxon>Pezizomycotina</taxon>
        <taxon>Eurotiomycetes</taxon>
        <taxon>Eurotiomycetidae</taxon>
        <taxon>Eurotiales</taxon>
        <taxon>Aspergillaceae</taxon>
        <taxon>Penicillium</taxon>
    </lineage>
</organism>
<accession>A0AAI9X4X0</accession>
<reference evidence="2" key="1">
    <citation type="submission" date="2015-06" db="EMBL/GenBank/DDBJ databases">
        <authorList>
            <person name="Nguyen H."/>
        </authorList>
    </citation>
    <scope>NUCLEOTIDE SEQUENCE</scope>
    <source>
        <strain evidence="2">DAOM 180753</strain>
    </source>
</reference>
<keyword evidence="3" id="KW-1185">Reference proteome</keyword>
<dbReference type="EMBL" id="LACB01000377">
    <property type="protein sequence ID" value="KAJ9484005.1"/>
    <property type="molecule type" value="Genomic_DNA"/>
</dbReference>
<reference evidence="2" key="2">
    <citation type="journal article" date="2016" name="Fungal Biol.">
        <title>Ochratoxin A production by Penicillium thymicola.</title>
        <authorList>
            <person name="Nguyen H.D.T."/>
            <person name="McMullin D.R."/>
            <person name="Ponomareva E."/>
            <person name="Riley R."/>
            <person name="Pomraning K.R."/>
            <person name="Baker S.E."/>
            <person name="Seifert K.A."/>
        </authorList>
    </citation>
    <scope>NUCLEOTIDE SEQUENCE</scope>
    <source>
        <strain evidence="2">DAOM 180753</strain>
    </source>
</reference>
<evidence type="ECO:0000313" key="3">
    <source>
        <dbReference type="Proteomes" id="UP001227192"/>
    </source>
</evidence>
<dbReference type="Proteomes" id="UP001227192">
    <property type="component" value="Unassembled WGS sequence"/>
</dbReference>
<sequence>MAVLEGHCPPEKSRSSDWTYSTRTKQKSELLLQWVAIHNSTFEDIDTHRKLEKRPPARRRLSSSRLVCRSNCGMSERTGMHLTTPEISNSLQAPSVFWKNCTNTRDIECERVRGPQIHKGICSRLISQSKFSKKIVLRQRLRCVL</sequence>
<feature type="region of interest" description="Disordered" evidence="1">
    <location>
        <begin position="1"/>
        <end position="20"/>
    </location>
</feature>
<evidence type="ECO:0000313" key="2">
    <source>
        <dbReference type="EMBL" id="KAJ9484005.1"/>
    </source>
</evidence>
<gene>
    <name evidence="2" type="ORF">VN97_g9382</name>
</gene>
<dbReference type="AlphaFoldDB" id="A0AAI9X4X0"/>